<reference evidence="21" key="1">
    <citation type="submission" date="2021-01" db="UniProtKB">
        <authorList>
            <consortium name="EnsemblMetazoa"/>
        </authorList>
    </citation>
    <scope>IDENTIFICATION</scope>
</reference>
<dbReference type="Gene3D" id="1.10.238.10">
    <property type="entry name" value="EF-hand"/>
    <property type="match status" value="1"/>
</dbReference>
<dbReference type="PANTHER" id="PTHR10037">
    <property type="entry name" value="VOLTAGE-GATED CATION CHANNEL CALCIUM AND SODIUM"/>
    <property type="match status" value="1"/>
</dbReference>
<feature type="transmembrane region" description="Helical" evidence="16">
    <location>
        <begin position="1464"/>
        <end position="1482"/>
    </location>
</feature>
<evidence type="ECO:0000313" key="21">
    <source>
        <dbReference type="EnsemblMetazoa" id="XP_022662766"/>
    </source>
</evidence>
<evidence type="ECO:0000256" key="7">
    <source>
        <dbReference type="ARBA" id="ARBA00022692"/>
    </source>
</evidence>
<protein>
    <recommendedName>
        <fullName evidence="16">Sodium channel protein</fullName>
    </recommendedName>
</protein>
<dbReference type="Gene3D" id="1.10.287.70">
    <property type="match status" value="4"/>
</dbReference>
<keyword evidence="8" id="KW-0677">Repeat</keyword>
<keyword evidence="14" id="KW-0325">Glycoprotein</keyword>
<feature type="transmembrane region" description="Helical" evidence="16">
    <location>
        <begin position="949"/>
        <end position="970"/>
    </location>
</feature>
<feature type="compositionally biased region" description="Low complexity" evidence="18">
    <location>
        <begin position="1276"/>
        <end position="1291"/>
    </location>
</feature>
<feature type="compositionally biased region" description="Low complexity" evidence="18">
    <location>
        <begin position="600"/>
        <end position="612"/>
    </location>
</feature>
<evidence type="ECO:0000256" key="16">
    <source>
        <dbReference type="RuleBase" id="RU361132"/>
    </source>
</evidence>
<dbReference type="FunFam" id="1.20.120.350:FF:000026">
    <property type="entry name" value="Sodium channel protein"/>
    <property type="match status" value="1"/>
</dbReference>
<dbReference type="FunFam" id="1.10.238.10:FF:000061">
    <property type="entry name" value="Sodium channel protein"/>
    <property type="match status" value="1"/>
</dbReference>
<evidence type="ECO:0000256" key="11">
    <source>
        <dbReference type="ARBA" id="ARBA00023053"/>
    </source>
</evidence>
<keyword evidence="11 16" id="KW-0915">Sodium</keyword>
<dbReference type="Gene3D" id="1.20.120.350">
    <property type="entry name" value="Voltage-gated potassium channels. Chain C"/>
    <property type="match status" value="4"/>
</dbReference>
<dbReference type="CDD" id="cd13433">
    <property type="entry name" value="Na_channel_gate"/>
    <property type="match status" value="1"/>
</dbReference>
<evidence type="ECO:0000256" key="18">
    <source>
        <dbReference type="SAM" id="MobiDB-lite"/>
    </source>
</evidence>
<accession>A0A7M7K7F4</accession>
<feature type="transmembrane region" description="Helical" evidence="16">
    <location>
        <begin position="1737"/>
        <end position="1763"/>
    </location>
</feature>
<feature type="region of interest" description="Disordered" evidence="18">
    <location>
        <begin position="1"/>
        <end position="26"/>
    </location>
</feature>
<dbReference type="GO" id="GO:0001518">
    <property type="term" value="C:voltage-gated sodium channel complex"/>
    <property type="evidence" value="ECO:0007669"/>
    <property type="project" value="UniProtKB-UniRule"/>
</dbReference>
<comment type="subcellular location">
    <subcellularLocation>
        <location evidence="1 16">Cell membrane</location>
        <topology evidence="1 16">Multi-pass membrane protein</topology>
    </subcellularLocation>
</comment>
<keyword evidence="5" id="KW-0691">RNA editing</keyword>
<keyword evidence="6" id="KW-0597">Phosphoprotein</keyword>
<keyword evidence="10 16" id="KW-1133">Transmembrane helix</keyword>
<dbReference type="CTD" id="32619"/>
<feature type="transmembrane region" description="Helical" evidence="16">
    <location>
        <begin position="1853"/>
        <end position="1875"/>
    </location>
</feature>
<feature type="compositionally biased region" description="Low complexity" evidence="18">
    <location>
        <begin position="1304"/>
        <end position="1315"/>
    </location>
</feature>
<keyword evidence="17" id="KW-0175">Coiled coil</keyword>
<dbReference type="FunFam" id="1.10.287.70:FF:000047">
    <property type="entry name" value="Sodium channel protein"/>
    <property type="match status" value="1"/>
</dbReference>
<keyword evidence="13" id="KW-1015">Disulfide bond</keyword>
<dbReference type="InterPro" id="IPR044564">
    <property type="entry name" value="Na_chnl_inactivation_gate"/>
</dbReference>
<feature type="domain" description="Ion transport" evidence="19">
    <location>
        <begin position="1583"/>
        <end position="1773"/>
    </location>
</feature>
<dbReference type="FunFam" id="1.20.120.350:FF:000019">
    <property type="entry name" value="Sodium channel protein"/>
    <property type="match status" value="1"/>
</dbReference>
<evidence type="ECO:0000256" key="5">
    <source>
        <dbReference type="ARBA" id="ARBA00022495"/>
    </source>
</evidence>
<dbReference type="GeneID" id="111250971"/>
<feature type="transmembrane region" description="Helical" evidence="16">
    <location>
        <begin position="187"/>
        <end position="209"/>
    </location>
</feature>
<dbReference type="KEGG" id="vde:111250971"/>
<feature type="compositionally biased region" description="Gly residues" evidence="18">
    <location>
        <begin position="650"/>
        <end position="669"/>
    </location>
</feature>
<keyword evidence="2 16" id="KW-0813">Transport</keyword>
<evidence type="ECO:0000256" key="4">
    <source>
        <dbReference type="ARBA" id="ARBA00022475"/>
    </source>
</evidence>
<organism evidence="21 22">
    <name type="scientific">Varroa destructor</name>
    <name type="common">Honeybee mite</name>
    <dbReference type="NCBI Taxonomy" id="109461"/>
    <lineage>
        <taxon>Eukaryota</taxon>
        <taxon>Metazoa</taxon>
        <taxon>Ecdysozoa</taxon>
        <taxon>Arthropoda</taxon>
        <taxon>Chelicerata</taxon>
        <taxon>Arachnida</taxon>
        <taxon>Acari</taxon>
        <taxon>Parasitiformes</taxon>
        <taxon>Mesostigmata</taxon>
        <taxon>Gamasina</taxon>
        <taxon>Dermanyssoidea</taxon>
        <taxon>Varroidae</taxon>
        <taxon>Varroa</taxon>
    </lineage>
</organism>
<dbReference type="InParanoid" id="A0A7M7K7F4"/>
<dbReference type="GO" id="GO:0086010">
    <property type="term" value="P:membrane depolarization during action potential"/>
    <property type="evidence" value="ECO:0007669"/>
    <property type="project" value="TreeGrafter"/>
</dbReference>
<feature type="region of interest" description="Disordered" evidence="18">
    <location>
        <begin position="525"/>
        <end position="670"/>
    </location>
</feature>
<feature type="transmembrane region" description="Helical" evidence="16">
    <location>
        <begin position="911"/>
        <end position="929"/>
    </location>
</feature>
<feature type="transmembrane region" description="Helical" evidence="16">
    <location>
        <begin position="1621"/>
        <end position="1647"/>
    </location>
</feature>
<dbReference type="OrthoDB" id="2984333at2759"/>
<feature type="transmembrane region" description="Helical" evidence="16">
    <location>
        <begin position="1081"/>
        <end position="1102"/>
    </location>
</feature>
<feature type="transmembrane region" description="Helical" evidence="16">
    <location>
        <begin position="253"/>
        <end position="272"/>
    </location>
</feature>
<feature type="transmembrane region" description="Helical" evidence="16">
    <location>
        <begin position="1001"/>
        <end position="1023"/>
    </location>
</feature>
<dbReference type="FunFam" id="1.10.287.70:FF:000046">
    <property type="entry name" value="Sodium channel protein"/>
    <property type="match status" value="1"/>
</dbReference>
<feature type="region of interest" description="Disordered" evidence="18">
    <location>
        <begin position="1247"/>
        <end position="1403"/>
    </location>
</feature>
<dbReference type="PANTHER" id="PTHR10037:SF288">
    <property type="entry name" value="SODIUM CHANNEL PROTEIN PARA"/>
    <property type="match status" value="1"/>
</dbReference>
<dbReference type="RefSeq" id="XP_022662766.1">
    <property type="nucleotide sequence ID" value="XM_022807031.1"/>
</dbReference>
<evidence type="ECO:0000256" key="12">
    <source>
        <dbReference type="ARBA" id="ARBA00023136"/>
    </source>
</evidence>
<feature type="transmembrane region" description="Helical" evidence="16">
    <location>
        <begin position="221"/>
        <end position="241"/>
    </location>
</feature>
<feature type="compositionally biased region" description="Polar residues" evidence="18">
    <location>
        <begin position="10"/>
        <end position="25"/>
    </location>
</feature>
<feature type="transmembrane region" description="Helical" evidence="16">
    <location>
        <begin position="2042"/>
        <end position="2065"/>
    </location>
</feature>
<dbReference type="Pfam" id="PF11933">
    <property type="entry name" value="Na_trans_cytopl"/>
    <property type="match status" value="1"/>
</dbReference>
<dbReference type="Proteomes" id="UP000594260">
    <property type="component" value="Unplaced"/>
</dbReference>
<feature type="transmembrane region" description="Helical" evidence="16">
    <location>
        <begin position="872"/>
        <end position="899"/>
    </location>
</feature>
<dbReference type="FunFam" id="1.20.120.350:FF:000022">
    <property type="entry name" value="Sodium channel protein"/>
    <property type="match status" value="1"/>
</dbReference>
<feature type="transmembrane region" description="Helical" evidence="16">
    <location>
        <begin position="1531"/>
        <end position="1551"/>
    </location>
</feature>
<keyword evidence="4" id="KW-1003">Cell membrane</keyword>
<feature type="coiled-coil region" evidence="17">
    <location>
        <begin position="463"/>
        <end position="515"/>
    </location>
</feature>
<evidence type="ECO:0000256" key="14">
    <source>
        <dbReference type="ARBA" id="ARBA00023180"/>
    </source>
</evidence>
<evidence type="ECO:0000259" key="20">
    <source>
        <dbReference type="Pfam" id="PF11933"/>
    </source>
</evidence>
<evidence type="ECO:0000256" key="10">
    <source>
        <dbReference type="ARBA" id="ARBA00022989"/>
    </source>
</evidence>
<feature type="transmembrane region" description="Helical" evidence="16">
    <location>
        <begin position="311"/>
        <end position="333"/>
    </location>
</feature>
<dbReference type="FunFam" id="1.20.120.350:FF:000023">
    <property type="entry name" value="Sodium channel protein"/>
    <property type="match status" value="1"/>
</dbReference>
<comment type="caution">
    <text evidence="16">Lacks conserved residue(s) required for the propagation of feature annotation.</text>
</comment>
<dbReference type="InterPro" id="IPR001696">
    <property type="entry name" value="Na_channel_asu"/>
</dbReference>
<feature type="domain" description="Ion transport" evidence="19">
    <location>
        <begin position="880"/>
        <end position="1108"/>
    </location>
</feature>
<evidence type="ECO:0000256" key="15">
    <source>
        <dbReference type="ARBA" id="ARBA00023201"/>
    </source>
</evidence>
<evidence type="ECO:0000256" key="17">
    <source>
        <dbReference type="SAM" id="Coils"/>
    </source>
</evidence>
<feature type="domain" description="Ion transport" evidence="19">
    <location>
        <begin position="1462"/>
        <end position="1582"/>
    </location>
</feature>
<keyword evidence="16" id="KW-0406">Ion transport</keyword>
<feature type="domain" description="Ion transport" evidence="19">
    <location>
        <begin position="1822"/>
        <end position="2074"/>
    </location>
</feature>
<evidence type="ECO:0000256" key="8">
    <source>
        <dbReference type="ARBA" id="ARBA00022737"/>
    </source>
</evidence>
<keyword evidence="7 16" id="KW-0812">Transmembrane</keyword>
<feature type="transmembrane region" description="Helical" evidence="16">
    <location>
        <begin position="1887"/>
        <end position="1911"/>
    </location>
</feature>
<dbReference type="InterPro" id="IPR027359">
    <property type="entry name" value="Volt_channel_dom_sf"/>
</dbReference>
<feature type="transmembrane region" description="Helical" evidence="16">
    <location>
        <begin position="437"/>
        <end position="463"/>
    </location>
</feature>
<dbReference type="GO" id="GO:0005248">
    <property type="term" value="F:voltage-gated sodium channel activity"/>
    <property type="evidence" value="ECO:0007669"/>
    <property type="project" value="InterPro"/>
</dbReference>
<evidence type="ECO:0000256" key="3">
    <source>
        <dbReference type="ARBA" id="ARBA00022461"/>
    </source>
</evidence>
<dbReference type="GO" id="GO:0019228">
    <property type="term" value="P:neuronal action potential"/>
    <property type="evidence" value="ECO:0007669"/>
    <property type="project" value="TreeGrafter"/>
</dbReference>
<feature type="transmembrane region" description="Helical" evidence="16">
    <location>
        <begin position="1043"/>
        <end position="1060"/>
    </location>
</feature>
<comment type="similarity">
    <text evidence="16">Belongs to the sodium channel (TC 1.A.1.10) family.</text>
</comment>
<keyword evidence="12 16" id="KW-0472">Membrane</keyword>
<feature type="transmembrane region" description="Helical" evidence="16">
    <location>
        <begin position="1940"/>
        <end position="1968"/>
    </location>
</feature>
<sequence>MPPAPAETALSANTEQPAFSTSSATPHALALPIAEDGVHADHDDDDFHDHDIEHMLGDEPQSIFRPFTRESLATQLARLAEEAAKKAQLEKMREEGIEPEPQFYHHKEAPDPDPGLEAGGPLPKQIVNDFPPELIATPVEEIDKYYENKRTFMVISKGKDIFRFSSTNALWILSPFNPIRRLAICILVHPLFSFFIIVAILVNCVLMTMPANDKIEQTETIFTTIYTFESFIKILARGFILERFTYLRDPWNWLDFIVITLAYVTMFVNLGNLSALRTFRVLRALKTVAIVPGLKTIVGAVIESVKNLRDVIILTMFSLSVFALMGLQIYMGVLTQKCVQQPPAGLSPPEWYDFVHNETHWFKDSNGDFPLCGNGTGAKQCSADYICMQGIGENPNYGFTNFDTFGWAFLSAFRLMTQDYWESLYQMILRSAGPWHMCFFVVIIFLGSFYLVNLILAIVAMSYDDLQKRAEEEAEEDRLLEEAMRLEEEAREEARAEAANRVAEAKREAREVRKDERDAALAREMQAATAAAGGGAGKKGVNQVPNQANHGGQLAKSPSEYSMRSLDAGTGHPSVPPDERASLRSIDGADLLQHTGHGGPHSQQQQQLYSQSRHNNGKVRKASLSLPGSPFNIRRGSRSSGQWRPSGHPANGGGGAAGRRPGGGGGQPCYGGAKPLLLQTYVDAQEHLPFADDSAAVTPMSEDNGAIIIPLYSNLQHSRRSSYTSHSSRLSYTSHGEVYCLTKESQLRSRSRNLQNYFYDQETRLDSEDYILSKIKQVNKPYMEPSTRHPMVDMRDVMVLNDIIEQAAGRQSKASERVSIYYFSTDDEDEGSLEEEDVEAKWKEKCLAGCLKCIDIFCVWDCCWCWIRAQEIIGLIVFDPFMELFITLCIVVNTLFMAMDHHDMDRDFENVLRSGNYFFTATFAIEATMKLMAKSPKNYFKEGWNIFDFIIVALSLLELGLEGVQGLSVLRSFRLLRVFKLAKSWPTLNLLISIMGKTIGALGNLTFVLGIIIFIFAVMGMQLFGKNYLDNKCLFPEQQVPRWNFLDFMHSLMIVFRVLCGEWIESMWDCMWVSGWPCIPFFLATVVIGNLVVLNLFLALLLSSFGASNLSQANPDSGDTKKLQEAIDRFHRAGRWIKKKFRDLFMLCSGKQRNQISDQTYAEDLDLDTGVIIMDGQVIKKDSPTPELIDRLDIGFQADKQQAQVIVMQKLKNNSRPIIGNSKEFSNKVHPGPDFCLVKPNDNGEGLVQDTELGASTPLSSPSCIVEQPLSHDSVGLPPGGQQRTTTTTAAVGGGATPAMENNLTTPLTAGTGLTSVRFSGEPPNLDQHENNPQFADATPVSLAASKDKSSGDDGDEVDGKLEGLADDVGDGGDATVSLPANAEGKENAGGSDVGAEEDKEQLEGGALETAASDLIIPELPADCCPECCYVKFACCCIFDDSQPLFAKYKLYRSQAFALVENKYFETIVVVLILTSSLALALEDVNLKQRQWLINILNVMDKTFTVIFFFEMLLKWLAFGFQKYFTNAWCWLDFVIVLVSVINLAVTMMGFGKVPAFKTMRTLRALRPLRAMSRLEGMRVSVINLVATWLGAGKIQAFKTMRTLRALRPLRALSRFQGMRVVVNALVQAIPAIFNVLLVCLIFWLIFSIMGVQMFAGRFYHCVDANNSQLNSTFIPNKEACINNNFTWKNPMINFDNVLNAYLALFQVATFKGWTEIMAHATDSRGKDDQPDYEVNIYMYLYFVFFIIFGAFFTLNLFIGVIIDNFNEQKKKAGGSLEMFMTEDQKKYYNAMKKMGSKKPAKAIPRPRFKLQAMIFDLTTNRMFDMAIMIFIVLNMTVMAMEHYQQSDFFESILERLNIFFIAVFTAECVLKIFALRWHYFKEPWNMFDFVVVILSILGTVLKDLIAAYFVSPTLLRVVRVVKVGRVLRLVKGARGIRTLLFALAMSLPALFNICLLLFLVMFIYAIFGMSFFMNVKHRYGVDENFNFETFGQSMILLFQMCTSAGWSDVLAAIMDETDCEEPTIDEDGETEGNCGKKGIAVAYLVSYLIISFLVIINMYIAVILENYSQATEDVQEGLTDDDYDMYYEIWQQFDPKGTQYLPYSHLSNFVNALEEPLQIPKPNKYKLIALDIPICKGDMVYCVDILDALTRDFFARKGHQIEEPPELTEQVIHIDRPGYEPISSTLLRQRQEYCARVIQHAWRRSKGEYDDSDEETGGAQDTAIVVVDGDDTKTKVVIRPSPAPLADASRSDAQV</sequence>
<dbReference type="Pfam" id="PF00520">
    <property type="entry name" value="Ion_trans"/>
    <property type="match status" value="5"/>
</dbReference>
<dbReference type="InterPro" id="IPR024583">
    <property type="entry name" value="Na_trans_cytopl"/>
</dbReference>
<proteinExistence type="inferred from homology"/>
<keyword evidence="22" id="KW-1185">Reference proteome</keyword>
<dbReference type="PRINTS" id="PR00170">
    <property type="entry name" value="NACHANNEL"/>
</dbReference>
<comment type="function">
    <text evidence="16">Mediates the voltage-dependent sodium ion permeability of excitable membranes. Assuming opened or closed conformations in response to the voltage difference across the membrane, the protein forms a sodium-selective channel through which Na(+) ions may pass in accordance with their electrochemical gradient.</text>
</comment>
<dbReference type="FunCoup" id="A0A7M7K7F4">
    <property type="interactions" value="214"/>
</dbReference>
<evidence type="ECO:0000256" key="6">
    <source>
        <dbReference type="ARBA" id="ARBA00022553"/>
    </source>
</evidence>
<keyword evidence="15 16" id="KW-0739">Sodium transport</keyword>
<feature type="compositionally biased region" description="Basic and acidic residues" evidence="18">
    <location>
        <begin position="1346"/>
        <end position="1364"/>
    </location>
</feature>
<keyword evidence="9 16" id="KW-0851">Voltage-gated channel</keyword>
<evidence type="ECO:0000256" key="1">
    <source>
        <dbReference type="ARBA" id="ARBA00004651"/>
    </source>
</evidence>
<name>A0A7M7K7F4_VARDE</name>
<dbReference type="InterPro" id="IPR005821">
    <property type="entry name" value="Ion_trans_dom"/>
</dbReference>
<evidence type="ECO:0000256" key="13">
    <source>
        <dbReference type="ARBA" id="ARBA00023157"/>
    </source>
</evidence>
<keyword evidence="16" id="KW-0407">Ion channel</keyword>
<evidence type="ECO:0000256" key="2">
    <source>
        <dbReference type="ARBA" id="ARBA00022448"/>
    </source>
</evidence>
<feature type="domain" description="Voltage-gated Na+ ion channel cytoplasmic" evidence="20">
    <location>
        <begin position="622"/>
        <end position="738"/>
    </location>
</feature>
<evidence type="ECO:0000259" key="19">
    <source>
        <dbReference type="Pfam" id="PF00520"/>
    </source>
</evidence>
<feature type="domain" description="Ion transport" evidence="19">
    <location>
        <begin position="189"/>
        <end position="470"/>
    </location>
</feature>
<feature type="transmembrane region" description="Helical" evidence="16">
    <location>
        <begin position="1823"/>
        <end position="1841"/>
    </location>
</feature>
<evidence type="ECO:0000256" key="9">
    <source>
        <dbReference type="ARBA" id="ARBA00022882"/>
    </source>
</evidence>
<dbReference type="OMA" id="DPFYHNQ"/>
<feature type="transmembrane region" description="Helical" evidence="16">
    <location>
        <begin position="1503"/>
        <end position="1525"/>
    </location>
</feature>
<keyword evidence="3 16" id="KW-0894">Sodium channel</keyword>
<dbReference type="InterPro" id="IPR043203">
    <property type="entry name" value="VGCC_Ca_Na"/>
</dbReference>
<dbReference type="EnsemblMetazoa" id="XM_022807031">
    <property type="protein sequence ID" value="XP_022662766"/>
    <property type="gene ID" value="LOC111250971"/>
</dbReference>
<dbReference type="SMR" id="A0A7M7K7F4"/>
<feature type="transmembrane region" description="Helical" evidence="16">
    <location>
        <begin position="284"/>
        <end position="305"/>
    </location>
</feature>
<evidence type="ECO:0000313" key="22">
    <source>
        <dbReference type="Proteomes" id="UP000594260"/>
    </source>
</evidence>
<dbReference type="SUPFAM" id="SSF81324">
    <property type="entry name" value="Voltage-gated potassium channels"/>
    <property type="match status" value="5"/>
</dbReference>